<accession>A0A517MVS6</accession>
<keyword evidence="1" id="KW-0732">Signal</keyword>
<evidence type="ECO:0000313" key="3">
    <source>
        <dbReference type="Proteomes" id="UP000319852"/>
    </source>
</evidence>
<sequence precursor="true">MKTPAIAAITLFASLMASAASAQCQDATAGYTYKQSYMANSMWPSQYIPAARSGINSAFCGMVNNGWRRQNLMGDYHFKNDSQELTESGRLKAEWVLSQAPMQRRNLFVQRTGEEEQTAQRVQSVQEFAANITTDGNPAVINETEVREVGSPAALVDKTFVGFSENRPLPVLPAHTGGLSGN</sequence>
<dbReference type="EMBL" id="CP036263">
    <property type="protein sequence ID" value="QDS98978.1"/>
    <property type="molecule type" value="Genomic_DNA"/>
</dbReference>
<gene>
    <name evidence="2" type="ORF">HG15A2_22670</name>
</gene>
<proteinExistence type="predicted"/>
<name>A0A517MVS6_9BACT</name>
<organism evidence="2 3">
    <name type="scientific">Adhaeretor mobilis</name>
    <dbReference type="NCBI Taxonomy" id="1930276"/>
    <lineage>
        <taxon>Bacteria</taxon>
        <taxon>Pseudomonadati</taxon>
        <taxon>Planctomycetota</taxon>
        <taxon>Planctomycetia</taxon>
        <taxon>Pirellulales</taxon>
        <taxon>Lacipirellulaceae</taxon>
        <taxon>Adhaeretor</taxon>
    </lineage>
</organism>
<dbReference type="AlphaFoldDB" id="A0A517MVS6"/>
<feature type="signal peptide" evidence="1">
    <location>
        <begin position="1"/>
        <end position="22"/>
    </location>
</feature>
<reference evidence="2 3" key="1">
    <citation type="submission" date="2019-02" db="EMBL/GenBank/DDBJ databases">
        <title>Deep-cultivation of Planctomycetes and their phenomic and genomic characterization uncovers novel biology.</title>
        <authorList>
            <person name="Wiegand S."/>
            <person name="Jogler M."/>
            <person name="Boedeker C."/>
            <person name="Pinto D."/>
            <person name="Vollmers J."/>
            <person name="Rivas-Marin E."/>
            <person name="Kohn T."/>
            <person name="Peeters S.H."/>
            <person name="Heuer A."/>
            <person name="Rast P."/>
            <person name="Oberbeckmann S."/>
            <person name="Bunk B."/>
            <person name="Jeske O."/>
            <person name="Meyerdierks A."/>
            <person name="Storesund J.E."/>
            <person name="Kallscheuer N."/>
            <person name="Luecker S."/>
            <person name="Lage O.M."/>
            <person name="Pohl T."/>
            <person name="Merkel B.J."/>
            <person name="Hornburger P."/>
            <person name="Mueller R.-W."/>
            <person name="Bruemmer F."/>
            <person name="Labrenz M."/>
            <person name="Spormann A.M."/>
            <person name="Op den Camp H."/>
            <person name="Overmann J."/>
            <person name="Amann R."/>
            <person name="Jetten M.S.M."/>
            <person name="Mascher T."/>
            <person name="Medema M.H."/>
            <person name="Devos D.P."/>
            <person name="Kaster A.-K."/>
            <person name="Ovreas L."/>
            <person name="Rohde M."/>
            <person name="Galperin M.Y."/>
            <person name="Jogler C."/>
        </authorList>
    </citation>
    <scope>NUCLEOTIDE SEQUENCE [LARGE SCALE GENOMIC DNA]</scope>
    <source>
        <strain evidence="2 3">HG15A2</strain>
    </source>
</reference>
<keyword evidence="3" id="KW-1185">Reference proteome</keyword>
<evidence type="ECO:0000256" key="1">
    <source>
        <dbReference type="SAM" id="SignalP"/>
    </source>
</evidence>
<dbReference type="Proteomes" id="UP000319852">
    <property type="component" value="Chromosome"/>
</dbReference>
<feature type="chain" id="PRO_5022137580" evidence="1">
    <location>
        <begin position="23"/>
        <end position="182"/>
    </location>
</feature>
<evidence type="ECO:0000313" key="2">
    <source>
        <dbReference type="EMBL" id="QDS98978.1"/>
    </source>
</evidence>
<dbReference type="KEGG" id="amob:HG15A2_22670"/>
<dbReference type="OrthoDB" id="213409at2"/>
<protein>
    <submittedName>
        <fullName evidence="2">Uncharacterized protein</fullName>
    </submittedName>
</protein>